<feature type="compositionally biased region" description="Polar residues" evidence="16">
    <location>
        <begin position="127"/>
        <end position="137"/>
    </location>
</feature>
<reference evidence="19" key="5">
    <citation type="submission" date="2025-09" db="UniProtKB">
        <authorList>
            <consortium name="Ensembl"/>
        </authorList>
    </citation>
    <scope>IDENTIFICATION</scope>
</reference>
<evidence type="ECO:0000313" key="20">
    <source>
        <dbReference type="Proteomes" id="UP000314983"/>
    </source>
</evidence>
<name>A0A4W4FL09_ELEEL</name>
<keyword evidence="9" id="KW-0391">Immunity</keyword>
<dbReference type="GO" id="GO:0004888">
    <property type="term" value="F:transmembrane signaling receptor activity"/>
    <property type="evidence" value="ECO:0007669"/>
    <property type="project" value="InterPro"/>
</dbReference>
<evidence type="ECO:0000313" key="19">
    <source>
        <dbReference type="Ensembl" id="ENSEEEP00000024634.1"/>
    </source>
</evidence>
<evidence type="ECO:0000256" key="4">
    <source>
        <dbReference type="ARBA" id="ARBA00022475"/>
    </source>
</evidence>
<evidence type="ECO:0000256" key="17">
    <source>
        <dbReference type="SAM" id="Phobius"/>
    </source>
</evidence>
<dbReference type="PANTHER" id="PTHR10035">
    <property type="entry name" value="T-CELL SURFACE GLYCOPROTEIN CD3 ZETA CHAIN"/>
    <property type="match status" value="1"/>
</dbReference>
<evidence type="ECO:0000256" key="12">
    <source>
        <dbReference type="ARBA" id="ARBA00023136"/>
    </source>
</evidence>
<comment type="similarity">
    <text evidence="2">Belongs to the CD3Z/FCER1G family.</text>
</comment>
<dbReference type="OrthoDB" id="9941225at2759"/>
<dbReference type="Pfam" id="PF02189">
    <property type="entry name" value="ITAM"/>
    <property type="match status" value="1"/>
</dbReference>
<keyword evidence="12 17" id="KW-0472">Membrane</keyword>
<reference evidence="20" key="1">
    <citation type="journal article" date="2014" name="Science">
        <title>Nonhuman genetics. Genomic basis for the convergent evolution of electric organs.</title>
        <authorList>
            <person name="Gallant J.R."/>
            <person name="Traeger L.L."/>
            <person name="Volkening J.D."/>
            <person name="Moffett H."/>
            <person name="Chen P.H."/>
            <person name="Novina C.D."/>
            <person name="Phillips G.N.Jr."/>
            <person name="Anand R."/>
            <person name="Wells G.B."/>
            <person name="Pinch M."/>
            <person name="Guth R."/>
            <person name="Unguez G.A."/>
            <person name="Albert J.S."/>
            <person name="Zakon H.H."/>
            <person name="Samanta M.P."/>
            <person name="Sussman M.R."/>
        </authorList>
    </citation>
    <scope>NUCLEOTIDE SEQUENCE [LARGE SCALE GENOMIC DNA]</scope>
</reference>
<feature type="region of interest" description="Disordered" evidence="16">
    <location>
        <begin position="82"/>
        <end position="152"/>
    </location>
</feature>
<keyword evidence="6 17" id="KW-0812">Transmembrane</keyword>
<dbReference type="GeneTree" id="ENSGT00390000018208"/>
<evidence type="ECO:0000256" key="1">
    <source>
        <dbReference type="ARBA" id="ARBA00004251"/>
    </source>
</evidence>
<keyword evidence="10 17" id="KW-1133">Transmembrane helix</keyword>
<comment type="function">
    <text evidence="15">Part of the TCR-CD3 complex present on T-lymphocyte cell surface that plays an essential role in adaptive immune response. When antigen presenting cells (APCs) activate T-cell receptor (TCR), TCR-mediated signals are transmitted across the cell membrane by the CD3 chains CD3D, CD3E, CD3G and CD3Z. All CD3 chains contain immunoreceptor tyrosine-based activation motifs (ITAMs) in their cytoplasmic domain. Upon TCR engagement, these motifs become phosphorylated by Src family protein tyrosine kinases LCK and FYN, resulting in the activation of downstream signaling pathways. CD3Z ITAMs phosphorylation creates multiple docking sites for the protein kinase ZAP70 leading to ZAP70 phosphorylation and its conversion into a catalytically active enzyme. Plays an important role in intrathymic T-cell differentiation. Additionally, participates in the activity-dependent synapse formation of retinal ganglion cells (RGCs) in both the retina and dorsal lateral geniculate nucleus (dLGN).</text>
</comment>
<evidence type="ECO:0000256" key="11">
    <source>
        <dbReference type="ARBA" id="ARBA00023130"/>
    </source>
</evidence>
<dbReference type="InterPro" id="IPR021663">
    <property type="entry name" value="CD3_zeta/IgE_Fc_rcpt_gamma"/>
</dbReference>
<keyword evidence="11" id="KW-1064">Adaptive immunity</keyword>
<dbReference type="OMA" id="TDPKLCY"/>
<comment type="subcellular location">
    <subcellularLocation>
        <location evidence="1">Cell membrane</location>
        <topology evidence="1">Single-pass type I membrane protein</topology>
    </subcellularLocation>
</comment>
<dbReference type="SMART" id="SM00077">
    <property type="entry name" value="ITAM"/>
    <property type="match status" value="3"/>
</dbReference>
<dbReference type="Proteomes" id="UP000314983">
    <property type="component" value="Chromosome 16"/>
</dbReference>
<keyword evidence="7 18" id="KW-0732">Signal</keyword>
<protein>
    <recommendedName>
        <fullName evidence="3">T-cell surface glycoprotein CD3 zeta chain</fullName>
    </recommendedName>
    <alternativeName>
        <fullName evidence="14">T-cell receptor T3 zeta chain</fullName>
    </alternativeName>
</protein>
<reference evidence="20" key="2">
    <citation type="journal article" date="2017" name="Sci. Adv.">
        <title>A tail of two voltages: Proteomic comparison of the three electric organs of the electric eel.</title>
        <authorList>
            <person name="Traeger L.L."/>
            <person name="Sabat G."/>
            <person name="Barrett-Wilt G.A."/>
            <person name="Wells G.B."/>
            <person name="Sussman M.R."/>
        </authorList>
    </citation>
    <scope>NUCLEOTIDE SEQUENCE [LARGE SCALE GENOMIC DNA]</scope>
</reference>
<dbReference type="STRING" id="8005.ENSEEEP00000024634"/>
<keyword evidence="4" id="KW-1003">Cell membrane</keyword>
<keyword evidence="8" id="KW-0677">Repeat</keyword>
<evidence type="ECO:0000256" key="2">
    <source>
        <dbReference type="ARBA" id="ARBA00007280"/>
    </source>
</evidence>
<keyword evidence="20" id="KW-1185">Reference proteome</keyword>
<keyword evidence="5" id="KW-0597">Phosphoprotein</keyword>
<feature type="compositionally biased region" description="Basic and acidic residues" evidence="16">
    <location>
        <begin position="108"/>
        <end position="126"/>
    </location>
</feature>
<evidence type="ECO:0000256" key="10">
    <source>
        <dbReference type="ARBA" id="ARBA00022989"/>
    </source>
</evidence>
<gene>
    <name evidence="19" type="primary">CD247</name>
</gene>
<feature type="compositionally biased region" description="Basic and acidic residues" evidence="16">
    <location>
        <begin position="82"/>
        <end position="91"/>
    </location>
</feature>
<dbReference type="Pfam" id="PF11628">
    <property type="entry name" value="TCR_zetazeta"/>
    <property type="match status" value="1"/>
</dbReference>
<feature type="chain" id="PRO_5021482829" description="T-cell surface glycoprotein CD3 zeta chain" evidence="18">
    <location>
        <begin position="22"/>
        <end position="152"/>
    </location>
</feature>
<evidence type="ECO:0000256" key="18">
    <source>
        <dbReference type="SAM" id="SignalP"/>
    </source>
</evidence>
<organism evidence="19 20">
    <name type="scientific">Electrophorus electricus</name>
    <name type="common">Electric eel</name>
    <name type="synonym">Gymnotus electricus</name>
    <dbReference type="NCBI Taxonomy" id="8005"/>
    <lineage>
        <taxon>Eukaryota</taxon>
        <taxon>Metazoa</taxon>
        <taxon>Chordata</taxon>
        <taxon>Craniata</taxon>
        <taxon>Vertebrata</taxon>
        <taxon>Euteleostomi</taxon>
        <taxon>Actinopterygii</taxon>
        <taxon>Neopterygii</taxon>
        <taxon>Teleostei</taxon>
        <taxon>Ostariophysi</taxon>
        <taxon>Gymnotiformes</taxon>
        <taxon>Gymnotoidei</taxon>
        <taxon>Gymnotidae</taxon>
        <taxon>Electrophorus</taxon>
    </lineage>
</organism>
<keyword evidence="13" id="KW-0675">Receptor</keyword>
<dbReference type="GeneID" id="113577238"/>
<dbReference type="Ensembl" id="ENSEEET00000024918.2">
    <property type="protein sequence ID" value="ENSEEEP00000024634.1"/>
    <property type="gene ID" value="ENSEEEG00000011941.2"/>
</dbReference>
<evidence type="ECO:0000256" key="7">
    <source>
        <dbReference type="ARBA" id="ARBA00022729"/>
    </source>
</evidence>
<evidence type="ECO:0000256" key="15">
    <source>
        <dbReference type="ARBA" id="ARBA00045360"/>
    </source>
</evidence>
<proteinExistence type="inferred from homology"/>
<reference evidence="19" key="4">
    <citation type="submission" date="2025-08" db="UniProtKB">
        <authorList>
            <consortium name="Ensembl"/>
        </authorList>
    </citation>
    <scope>IDENTIFICATION</scope>
</reference>
<evidence type="ECO:0000256" key="16">
    <source>
        <dbReference type="SAM" id="MobiDB-lite"/>
    </source>
</evidence>
<sequence>MRLQKACVLVLLITQISLVSAEGNFLYDPKFCYILDVFLLSYGIIITGLFLRERYRKPKTKSLDDSDYQVLREGNQITYDRLRQRDAEGGRAHGRRRPQEDTYTPLQKKPEDPYREIQVKKDRRQDQVYQGLSSASKDTYDSLHMQPLPPRR</sequence>
<evidence type="ECO:0000256" key="5">
    <source>
        <dbReference type="ARBA" id="ARBA00022553"/>
    </source>
</evidence>
<evidence type="ECO:0000256" key="14">
    <source>
        <dbReference type="ARBA" id="ARBA00030941"/>
    </source>
</evidence>
<evidence type="ECO:0000256" key="13">
    <source>
        <dbReference type="ARBA" id="ARBA00023170"/>
    </source>
</evidence>
<dbReference type="InterPro" id="IPR024128">
    <property type="entry name" value="T-cell_CD3_zeta"/>
</dbReference>
<evidence type="ECO:0000256" key="6">
    <source>
        <dbReference type="ARBA" id="ARBA00022692"/>
    </source>
</evidence>
<reference evidence="19" key="3">
    <citation type="submission" date="2020-05" db="EMBL/GenBank/DDBJ databases">
        <title>Electrophorus electricus (electric eel) genome, fEleEle1, primary haplotype.</title>
        <authorList>
            <person name="Myers G."/>
            <person name="Meyer A."/>
            <person name="Fedrigo O."/>
            <person name="Formenti G."/>
            <person name="Rhie A."/>
            <person name="Tracey A."/>
            <person name="Sims Y."/>
            <person name="Jarvis E.D."/>
        </authorList>
    </citation>
    <scope>NUCLEOTIDE SEQUENCE [LARGE SCALE GENOMIC DNA]</scope>
</reference>
<feature type="transmembrane region" description="Helical" evidence="17">
    <location>
        <begin position="31"/>
        <end position="51"/>
    </location>
</feature>
<evidence type="ECO:0000256" key="3">
    <source>
        <dbReference type="ARBA" id="ARBA00020448"/>
    </source>
</evidence>
<feature type="signal peptide" evidence="18">
    <location>
        <begin position="1"/>
        <end position="21"/>
    </location>
</feature>
<dbReference type="GO" id="GO:0002250">
    <property type="term" value="P:adaptive immune response"/>
    <property type="evidence" value="ECO:0007669"/>
    <property type="project" value="UniProtKB-KW"/>
</dbReference>
<dbReference type="RefSeq" id="XP_026865580.1">
    <property type="nucleotide sequence ID" value="XM_027009779.2"/>
</dbReference>
<dbReference type="PROSITE" id="PS51055">
    <property type="entry name" value="ITAM_1"/>
    <property type="match status" value="1"/>
</dbReference>
<accession>A0A4W4FL09</accession>
<dbReference type="AlphaFoldDB" id="A0A4W4FL09"/>
<dbReference type="InterPro" id="IPR003110">
    <property type="entry name" value="Phos_immunorcpt_sig_ITAM"/>
</dbReference>
<dbReference type="GO" id="GO:0098797">
    <property type="term" value="C:plasma membrane protein complex"/>
    <property type="evidence" value="ECO:0007669"/>
    <property type="project" value="UniProtKB-ARBA"/>
</dbReference>
<dbReference type="GO" id="GO:0007166">
    <property type="term" value="P:cell surface receptor signaling pathway"/>
    <property type="evidence" value="ECO:0007669"/>
    <property type="project" value="InterPro"/>
</dbReference>
<evidence type="ECO:0000256" key="8">
    <source>
        <dbReference type="ARBA" id="ARBA00022737"/>
    </source>
</evidence>
<dbReference type="PANTHER" id="PTHR10035:SF2">
    <property type="entry name" value="T-CELL SURFACE GLYCOPROTEIN CD3 ZETA CHAIN"/>
    <property type="match status" value="1"/>
</dbReference>
<evidence type="ECO:0000256" key="9">
    <source>
        <dbReference type="ARBA" id="ARBA00022859"/>
    </source>
</evidence>